<keyword evidence="5" id="KW-1185">Reference proteome</keyword>
<keyword evidence="3" id="KW-0732">Signal</keyword>
<keyword evidence="2" id="KW-0812">Transmembrane</keyword>
<feature type="region of interest" description="Disordered" evidence="1">
    <location>
        <begin position="131"/>
        <end position="179"/>
    </location>
</feature>
<evidence type="ECO:0000313" key="4">
    <source>
        <dbReference type="EMBL" id="MEX5720506.1"/>
    </source>
</evidence>
<sequence length="179" mass="17977">MTQPLGAAALPRFLAHSAAGAAAGCAAVHGLGLALAPHPDAAGTALLAAACLACAVHLWRRPGRAAWAAHVVLTTAMLAVHPPVLTAHLHHAATGPVAWAGPVAGLLAVVALLLAAVRGYGAVHRPAGVSATSRRVRAERRGRDRPAGSPARTTAARVERGHDDAVPGMAPPVLGFRPT</sequence>
<dbReference type="Proteomes" id="UP001560045">
    <property type="component" value="Unassembled WGS sequence"/>
</dbReference>
<organism evidence="4 5">
    <name type="scientific">Geodermatophilus maliterrae</name>
    <dbReference type="NCBI Taxonomy" id="3162531"/>
    <lineage>
        <taxon>Bacteria</taxon>
        <taxon>Bacillati</taxon>
        <taxon>Actinomycetota</taxon>
        <taxon>Actinomycetes</taxon>
        <taxon>Geodermatophilales</taxon>
        <taxon>Geodermatophilaceae</taxon>
        <taxon>Geodermatophilus</taxon>
    </lineage>
</organism>
<accession>A0ABV3XIT1</accession>
<evidence type="ECO:0000313" key="5">
    <source>
        <dbReference type="Proteomes" id="UP001560045"/>
    </source>
</evidence>
<evidence type="ECO:0000256" key="3">
    <source>
        <dbReference type="SAM" id="SignalP"/>
    </source>
</evidence>
<keyword evidence="2" id="KW-0472">Membrane</keyword>
<proteinExistence type="predicted"/>
<dbReference type="RefSeq" id="WP_369209328.1">
    <property type="nucleotide sequence ID" value="NZ_JBFNXQ010000074.1"/>
</dbReference>
<feature type="transmembrane region" description="Helical" evidence="2">
    <location>
        <begin position="42"/>
        <end position="59"/>
    </location>
</feature>
<feature type="chain" id="PRO_5045415045" evidence="3">
    <location>
        <begin position="22"/>
        <end position="179"/>
    </location>
</feature>
<protein>
    <submittedName>
        <fullName evidence="4">Uncharacterized protein</fullName>
    </submittedName>
</protein>
<evidence type="ECO:0000256" key="1">
    <source>
        <dbReference type="SAM" id="MobiDB-lite"/>
    </source>
</evidence>
<reference evidence="4 5" key="1">
    <citation type="submission" date="2024-06" db="EMBL/GenBank/DDBJ databases">
        <title>Draft genome sequence of Geodermatophilus badlandi, a novel member of the Geodermatophilaceae isolated from badland sedimentary rocks in the Red desert, Wyoming, USA.</title>
        <authorList>
            <person name="Ben Tekaya S."/>
            <person name="Nouioui I."/>
            <person name="Flores G.M."/>
            <person name="Shaal M.N."/>
            <person name="Bredoire F."/>
            <person name="Basile F."/>
            <person name="Van Diepen L."/>
            <person name="Ward N.L."/>
        </authorList>
    </citation>
    <scope>NUCLEOTIDE SEQUENCE [LARGE SCALE GENOMIC DNA]</scope>
    <source>
        <strain evidence="4 5">WL48A</strain>
    </source>
</reference>
<comment type="caution">
    <text evidence="4">The sequence shown here is derived from an EMBL/GenBank/DDBJ whole genome shotgun (WGS) entry which is preliminary data.</text>
</comment>
<name>A0ABV3XIT1_9ACTN</name>
<keyword evidence="2" id="KW-1133">Transmembrane helix</keyword>
<feature type="transmembrane region" description="Helical" evidence="2">
    <location>
        <begin position="66"/>
        <end position="85"/>
    </location>
</feature>
<gene>
    <name evidence="4" type="ORF">ABQ292_19250</name>
</gene>
<feature type="signal peptide" evidence="3">
    <location>
        <begin position="1"/>
        <end position="21"/>
    </location>
</feature>
<feature type="transmembrane region" description="Helical" evidence="2">
    <location>
        <begin position="97"/>
        <end position="117"/>
    </location>
</feature>
<evidence type="ECO:0000256" key="2">
    <source>
        <dbReference type="SAM" id="Phobius"/>
    </source>
</evidence>
<dbReference type="EMBL" id="JBFNXQ010000074">
    <property type="protein sequence ID" value="MEX5720506.1"/>
    <property type="molecule type" value="Genomic_DNA"/>
</dbReference>